<dbReference type="Proteomes" id="UP000028525">
    <property type="component" value="Unassembled WGS sequence"/>
</dbReference>
<dbReference type="InterPro" id="IPR004843">
    <property type="entry name" value="Calcineurin-like_PHP"/>
</dbReference>
<protein>
    <submittedName>
        <fullName evidence="2">Metallophosphoesterase</fullName>
    </submittedName>
</protein>
<dbReference type="PANTHER" id="PTHR12905">
    <property type="entry name" value="METALLOPHOSPHOESTERASE"/>
    <property type="match status" value="1"/>
</dbReference>
<dbReference type="Pfam" id="PF00149">
    <property type="entry name" value="Metallophos"/>
    <property type="match status" value="1"/>
</dbReference>
<organism evidence="2 3">
    <name type="scientific">Lacrimispora celerecrescens</name>
    <dbReference type="NCBI Taxonomy" id="29354"/>
    <lineage>
        <taxon>Bacteria</taxon>
        <taxon>Bacillati</taxon>
        <taxon>Bacillota</taxon>
        <taxon>Clostridia</taxon>
        <taxon>Lachnospirales</taxon>
        <taxon>Lachnospiraceae</taxon>
        <taxon>Lacrimispora</taxon>
    </lineage>
</organism>
<dbReference type="InterPro" id="IPR051693">
    <property type="entry name" value="UPF0046_metallophosphoest"/>
</dbReference>
<evidence type="ECO:0000313" key="3">
    <source>
        <dbReference type="Proteomes" id="UP000028525"/>
    </source>
</evidence>
<dbReference type="STRING" id="29354.IO98_17135"/>
<gene>
    <name evidence="2" type="ORF">IO98_17135</name>
</gene>
<sequence>MKILVLSDHESKSLYEYYSPEKLQDIDLIISCGDLRANYLTFFATFSHAPVYYVRGNHDCRYEECPPEGCTCIEDDIITYNGIRIMGLGGSMQYIPGSPNQYTERGMERRIKKMWWKLKKNKGFDILVTHAPAFELNDLPDLPHQGFSCFKALMDKYSPKYFLHGHVHANYGKSFKREDQYGCTKVVNAYEYYIIEYPENYI</sequence>
<dbReference type="OrthoDB" id="9783591at2"/>
<dbReference type="GO" id="GO:0016787">
    <property type="term" value="F:hydrolase activity"/>
    <property type="evidence" value="ECO:0007669"/>
    <property type="project" value="InterPro"/>
</dbReference>
<dbReference type="InterPro" id="IPR029052">
    <property type="entry name" value="Metallo-depent_PP-like"/>
</dbReference>
<accession>A0A084JJN4</accession>
<comment type="caution">
    <text evidence="2">The sequence shown here is derived from an EMBL/GenBank/DDBJ whole genome shotgun (WGS) entry which is preliminary data.</text>
</comment>
<evidence type="ECO:0000259" key="1">
    <source>
        <dbReference type="Pfam" id="PF00149"/>
    </source>
</evidence>
<dbReference type="RefSeq" id="WP_038283116.1">
    <property type="nucleotide sequence ID" value="NZ_JPME01000020.1"/>
</dbReference>
<dbReference type="PANTHER" id="PTHR12905:SF0">
    <property type="entry name" value="CALCINEURIN-LIKE PHOSPHOESTERASE DOMAIN-CONTAINING PROTEIN"/>
    <property type="match status" value="1"/>
</dbReference>
<proteinExistence type="predicted"/>
<evidence type="ECO:0000313" key="2">
    <source>
        <dbReference type="EMBL" id="KEZ89168.1"/>
    </source>
</evidence>
<feature type="domain" description="Calcineurin-like phosphoesterase" evidence="1">
    <location>
        <begin position="1"/>
        <end position="169"/>
    </location>
</feature>
<reference evidence="2 3" key="1">
    <citation type="submission" date="2014-07" db="EMBL/GenBank/DDBJ databases">
        <title>Draft genome of Clostridium celerecrescens 152B isolated from sediments associated with methane hydrate from Krishna Godavari basin.</title>
        <authorList>
            <person name="Honkalas V.S."/>
            <person name="Dabir A.P."/>
            <person name="Arora P."/>
            <person name="Dhakephalkar P.K."/>
        </authorList>
    </citation>
    <scope>NUCLEOTIDE SEQUENCE [LARGE SCALE GENOMIC DNA]</scope>
    <source>
        <strain evidence="2 3">152B</strain>
    </source>
</reference>
<dbReference type="EMBL" id="JPME01000020">
    <property type="protein sequence ID" value="KEZ89168.1"/>
    <property type="molecule type" value="Genomic_DNA"/>
</dbReference>
<keyword evidence="3" id="KW-1185">Reference proteome</keyword>
<dbReference type="Gene3D" id="3.60.21.10">
    <property type="match status" value="1"/>
</dbReference>
<dbReference type="AlphaFoldDB" id="A0A084JJN4"/>
<name>A0A084JJN4_9FIRM</name>
<dbReference type="SUPFAM" id="SSF56300">
    <property type="entry name" value="Metallo-dependent phosphatases"/>
    <property type="match status" value="1"/>
</dbReference>